<dbReference type="Proteomes" id="UP000800094">
    <property type="component" value="Unassembled WGS sequence"/>
</dbReference>
<dbReference type="EMBL" id="ML987190">
    <property type="protein sequence ID" value="KAF2254297.1"/>
    <property type="molecule type" value="Genomic_DNA"/>
</dbReference>
<evidence type="ECO:0000256" key="1">
    <source>
        <dbReference type="SAM" id="Coils"/>
    </source>
</evidence>
<dbReference type="RefSeq" id="XP_033689301.1">
    <property type="nucleotide sequence ID" value="XM_033827791.1"/>
</dbReference>
<reference evidence="2" key="1">
    <citation type="journal article" date="2020" name="Stud. Mycol.">
        <title>101 Dothideomycetes genomes: a test case for predicting lifestyles and emergence of pathogens.</title>
        <authorList>
            <person name="Haridas S."/>
            <person name="Albert R."/>
            <person name="Binder M."/>
            <person name="Bloem J."/>
            <person name="Labutti K."/>
            <person name="Salamov A."/>
            <person name="Andreopoulos B."/>
            <person name="Baker S."/>
            <person name="Barry K."/>
            <person name="Bills G."/>
            <person name="Bluhm B."/>
            <person name="Cannon C."/>
            <person name="Castanera R."/>
            <person name="Culley D."/>
            <person name="Daum C."/>
            <person name="Ezra D."/>
            <person name="Gonzalez J."/>
            <person name="Henrissat B."/>
            <person name="Kuo A."/>
            <person name="Liang C."/>
            <person name="Lipzen A."/>
            <person name="Lutzoni F."/>
            <person name="Magnuson J."/>
            <person name="Mondo S."/>
            <person name="Nolan M."/>
            <person name="Ohm R."/>
            <person name="Pangilinan J."/>
            <person name="Park H.-J."/>
            <person name="Ramirez L."/>
            <person name="Alfaro M."/>
            <person name="Sun H."/>
            <person name="Tritt A."/>
            <person name="Yoshinaga Y."/>
            <person name="Zwiers L.-H."/>
            <person name="Turgeon B."/>
            <person name="Goodwin S."/>
            <person name="Spatafora J."/>
            <person name="Crous P."/>
            <person name="Grigoriev I."/>
        </authorList>
    </citation>
    <scope>NUCLEOTIDE SEQUENCE</scope>
    <source>
        <strain evidence="2">CBS 122368</strain>
    </source>
</reference>
<name>A0A6A6IW48_9PLEO</name>
<evidence type="ECO:0000313" key="2">
    <source>
        <dbReference type="EMBL" id="KAF2254297.1"/>
    </source>
</evidence>
<dbReference type="GeneID" id="54581121"/>
<evidence type="ECO:0000313" key="3">
    <source>
        <dbReference type="Proteomes" id="UP000800094"/>
    </source>
</evidence>
<protein>
    <submittedName>
        <fullName evidence="2">Uncharacterized protein</fullName>
    </submittedName>
</protein>
<dbReference type="AlphaFoldDB" id="A0A6A6IW48"/>
<keyword evidence="3" id="KW-1185">Reference proteome</keyword>
<gene>
    <name evidence="2" type="ORF">BU26DRAFT_514245</name>
</gene>
<proteinExistence type="predicted"/>
<keyword evidence="1" id="KW-0175">Coiled coil</keyword>
<sequence length="196" mass="22271">MSLSQEARERLEQSYQDLRAREEALFNEPKLREQLNALSKLKAYKAKQSVKEIADILDMYGQRCRMHIGHDEHLEYSLQPGTDRVSKKQLDKLFLSFEVAPNTPILNNSPSSTIVTFVCLGKMESSPRGEVKNWTKTKARLCLQLLDDAGGGFWKLEKGEQKGQFKATCLAKDVSELSEDAYINGGAETELMLRRE</sequence>
<accession>A0A6A6IW48</accession>
<feature type="coiled-coil region" evidence="1">
    <location>
        <begin position="1"/>
        <end position="28"/>
    </location>
</feature>
<organism evidence="2 3">
    <name type="scientific">Trematosphaeria pertusa</name>
    <dbReference type="NCBI Taxonomy" id="390896"/>
    <lineage>
        <taxon>Eukaryota</taxon>
        <taxon>Fungi</taxon>
        <taxon>Dikarya</taxon>
        <taxon>Ascomycota</taxon>
        <taxon>Pezizomycotina</taxon>
        <taxon>Dothideomycetes</taxon>
        <taxon>Pleosporomycetidae</taxon>
        <taxon>Pleosporales</taxon>
        <taxon>Massarineae</taxon>
        <taxon>Trematosphaeriaceae</taxon>
        <taxon>Trematosphaeria</taxon>
    </lineage>
</organism>